<dbReference type="NCBIfam" id="TIGR00756">
    <property type="entry name" value="PPR"/>
    <property type="match status" value="10"/>
</dbReference>
<dbReference type="AlphaFoldDB" id="A0AAE1JUA6"/>
<accession>A0AAE1JUA6</accession>
<reference evidence="3" key="1">
    <citation type="submission" date="2023-10" db="EMBL/GenBank/DDBJ databases">
        <title>Chromosome-level genome of the transformable northern wattle, Acacia crassicarpa.</title>
        <authorList>
            <person name="Massaro I."/>
            <person name="Sinha N.R."/>
            <person name="Poethig S."/>
            <person name="Leichty A.R."/>
        </authorList>
    </citation>
    <scope>NUCLEOTIDE SEQUENCE</scope>
    <source>
        <strain evidence="3">Acra3RX</strain>
        <tissue evidence="3">Leaf</tissue>
    </source>
</reference>
<protein>
    <recommendedName>
        <fullName evidence="5">Pentatricopeptide repeat-containing protein</fullName>
    </recommendedName>
</protein>
<dbReference type="InterPro" id="IPR002885">
    <property type="entry name" value="PPR_rpt"/>
</dbReference>
<feature type="repeat" description="PPR" evidence="2">
    <location>
        <begin position="288"/>
        <end position="322"/>
    </location>
</feature>
<sequence>MAAAKPWRATPNPSLVTSITSLLQTLNPQNSSISSQPLNQFASHLNPDLVIQVIKSQNNPFHALFFFNWASNPQPNPNNYFHTPSCYVAITDILLSHSLFSTASSLLHHSHGVSDFIIARFIKALGDRGDIRGAIHWFHYVKSFERGRCLSSYNSILGVLVRANRVDLAKAFYDQLVKEGVVIPNVYSYTTMIRGFCKMGMVDHARKVFDEMKCDPNLVTYNTVINAFCKKGDMESAKRILYQMNESKKCVPDVVTYTTLIDGYSKKGESHEAMNCMMEMAKHGIEPNVLTYNALIEGLCLSGKVDEGKKMMTRMRLNGLKDDIVTHTSIMKGFCIAGKSDEAIKHMKEMVSLGMNPDLKSYGIVINECCKIRKPAEAISLLREMRARSIKPSASNFNALFRVLVDIGKFQEAILLLKQMPEFGCLPNFLSYSVVIYGLCKVKSRMQEVEELVRDMLQNGHEPDATMYNCLLQGYCEDGNEQMAIQTIYDMMGNNFVVSLDSFSNLVKVLRGKQYNKEVEMIYEEMLRRCPVPEPHGDAYKRVLLLTEHSCLNSAE</sequence>
<dbReference type="PANTHER" id="PTHR45613">
    <property type="entry name" value="PENTATRICOPEPTIDE REPEAT-CONTAINING PROTEIN"/>
    <property type="match status" value="1"/>
</dbReference>
<dbReference type="PROSITE" id="PS51375">
    <property type="entry name" value="PPR"/>
    <property type="match status" value="10"/>
</dbReference>
<feature type="repeat" description="PPR" evidence="2">
    <location>
        <begin position="358"/>
        <end position="392"/>
    </location>
</feature>
<dbReference type="Pfam" id="PF13812">
    <property type="entry name" value="PPR_3"/>
    <property type="match status" value="1"/>
</dbReference>
<dbReference type="Gene3D" id="1.25.40.10">
    <property type="entry name" value="Tetratricopeptide repeat domain"/>
    <property type="match status" value="4"/>
</dbReference>
<feature type="repeat" description="PPR" evidence="2">
    <location>
        <begin position="185"/>
        <end position="215"/>
    </location>
</feature>
<dbReference type="EMBL" id="JAWXYG010000004">
    <property type="protein sequence ID" value="KAK4274547.1"/>
    <property type="molecule type" value="Genomic_DNA"/>
</dbReference>
<feature type="repeat" description="PPR" evidence="2">
    <location>
        <begin position="323"/>
        <end position="357"/>
    </location>
</feature>
<dbReference type="Proteomes" id="UP001293593">
    <property type="component" value="Unassembled WGS sequence"/>
</dbReference>
<organism evidence="3 4">
    <name type="scientific">Acacia crassicarpa</name>
    <name type="common">northern wattle</name>
    <dbReference type="NCBI Taxonomy" id="499986"/>
    <lineage>
        <taxon>Eukaryota</taxon>
        <taxon>Viridiplantae</taxon>
        <taxon>Streptophyta</taxon>
        <taxon>Embryophyta</taxon>
        <taxon>Tracheophyta</taxon>
        <taxon>Spermatophyta</taxon>
        <taxon>Magnoliopsida</taxon>
        <taxon>eudicotyledons</taxon>
        <taxon>Gunneridae</taxon>
        <taxon>Pentapetalae</taxon>
        <taxon>rosids</taxon>
        <taxon>fabids</taxon>
        <taxon>Fabales</taxon>
        <taxon>Fabaceae</taxon>
        <taxon>Caesalpinioideae</taxon>
        <taxon>mimosoid clade</taxon>
        <taxon>Acacieae</taxon>
        <taxon>Acacia</taxon>
    </lineage>
</organism>
<evidence type="ECO:0000313" key="3">
    <source>
        <dbReference type="EMBL" id="KAK4274547.1"/>
    </source>
</evidence>
<proteinExistence type="predicted"/>
<evidence type="ECO:0000256" key="1">
    <source>
        <dbReference type="ARBA" id="ARBA00022737"/>
    </source>
</evidence>
<feature type="repeat" description="PPR" evidence="2">
    <location>
        <begin position="253"/>
        <end position="287"/>
    </location>
</feature>
<dbReference type="SUPFAM" id="SSF81901">
    <property type="entry name" value="HCP-like"/>
    <property type="match status" value="1"/>
</dbReference>
<dbReference type="InterPro" id="IPR011990">
    <property type="entry name" value="TPR-like_helical_dom_sf"/>
</dbReference>
<keyword evidence="4" id="KW-1185">Reference proteome</keyword>
<feature type="repeat" description="PPR" evidence="2">
    <location>
        <begin position="393"/>
        <end position="427"/>
    </location>
</feature>
<evidence type="ECO:0008006" key="5">
    <source>
        <dbReference type="Google" id="ProtNLM"/>
    </source>
</evidence>
<dbReference type="Pfam" id="PF12854">
    <property type="entry name" value="PPR_1"/>
    <property type="match status" value="2"/>
</dbReference>
<evidence type="ECO:0000256" key="2">
    <source>
        <dbReference type="PROSITE-ProRule" id="PRU00708"/>
    </source>
</evidence>
<dbReference type="Pfam" id="PF01535">
    <property type="entry name" value="PPR"/>
    <property type="match status" value="1"/>
</dbReference>
<dbReference type="Pfam" id="PF13041">
    <property type="entry name" value="PPR_2"/>
    <property type="match status" value="3"/>
</dbReference>
<feature type="repeat" description="PPR" evidence="2">
    <location>
        <begin position="149"/>
        <end position="183"/>
    </location>
</feature>
<dbReference type="PANTHER" id="PTHR45613:SF207">
    <property type="entry name" value="OS08G0300700 PROTEIN"/>
    <property type="match status" value="1"/>
</dbReference>
<keyword evidence="1" id="KW-0677">Repeat</keyword>
<gene>
    <name evidence="3" type="ORF">QN277_017750</name>
</gene>
<evidence type="ECO:0000313" key="4">
    <source>
        <dbReference type="Proteomes" id="UP001293593"/>
    </source>
</evidence>
<feature type="repeat" description="PPR" evidence="2">
    <location>
        <begin position="428"/>
        <end position="463"/>
    </location>
</feature>
<feature type="repeat" description="PPR" evidence="2">
    <location>
        <begin position="217"/>
        <end position="252"/>
    </location>
</feature>
<comment type="caution">
    <text evidence="3">The sequence shown here is derived from an EMBL/GenBank/DDBJ whole genome shotgun (WGS) entry which is preliminary data.</text>
</comment>
<name>A0AAE1JUA6_9FABA</name>
<feature type="repeat" description="PPR" evidence="2">
    <location>
        <begin position="464"/>
        <end position="498"/>
    </location>
</feature>